<keyword evidence="6" id="KW-0851">Voltage-gated channel</keyword>
<comment type="subcellular location">
    <subcellularLocation>
        <location evidence="1">Cell membrane</location>
        <topology evidence="1">Multi-pass membrane protein</topology>
    </subcellularLocation>
</comment>
<keyword evidence="10 15" id="KW-0472">Membrane</keyword>
<feature type="transmembrane region" description="Helical" evidence="15">
    <location>
        <begin position="45"/>
        <end position="68"/>
    </location>
</feature>
<evidence type="ECO:0000256" key="13">
    <source>
        <dbReference type="SAM" id="Coils"/>
    </source>
</evidence>
<evidence type="ECO:0000256" key="9">
    <source>
        <dbReference type="ARBA" id="ARBA00023065"/>
    </source>
</evidence>
<evidence type="ECO:0000256" key="3">
    <source>
        <dbReference type="ARBA" id="ARBA00022448"/>
    </source>
</evidence>
<evidence type="ECO:0000256" key="7">
    <source>
        <dbReference type="ARBA" id="ARBA00022989"/>
    </source>
</evidence>
<dbReference type="GO" id="GO:0030171">
    <property type="term" value="F:voltage-gated proton channel activity"/>
    <property type="evidence" value="ECO:0007669"/>
    <property type="project" value="InterPro"/>
</dbReference>
<evidence type="ECO:0000256" key="10">
    <source>
        <dbReference type="ARBA" id="ARBA00023136"/>
    </source>
</evidence>
<protein>
    <recommendedName>
        <fullName evidence="2">Voltage-gated hydrogen channel 1</fullName>
    </recommendedName>
    <alternativeName>
        <fullName evidence="12">Hydrogen voltage-gated channel 1</fullName>
    </alternativeName>
</protein>
<evidence type="ECO:0000256" key="4">
    <source>
        <dbReference type="ARBA" id="ARBA00022475"/>
    </source>
</evidence>
<keyword evidence="3" id="KW-0813">Transport</keyword>
<evidence type="ECO:0000256" key="11">
    <source>
        <dbReference type="ARBA" id="ARBA00023303"/>
    </source>
</evidence>
<feature type="coiled-coil region" evidence="13">
    <location>
        <begin position="181"/>
        <end position="215"/>
    </location>
</feature>
<dbReference type="AlphaFoldDB" id="A0A9P5T7A7"/>
<comment type="caution">
    <text evidence="17">The sequence shown here is derived from an EMBL/GenBank/DDBJ whole genome shotgun (WGS) entry which is preliminary data.</text>
</comment>
<feature type="domain" description="Ion transport" evidence="16">
    <location>
        <begin position="41"/>
        <end position="162"/>
    </location>
</feature>
<sequence length="219" mass="24638">MSSEQEPLLPSSDSQERPEQSERGLLSTWRIRTAEALESAYVHKLVITLIVIDAICVLVDLAFTLLTPDCETPGADAPDWLEVLSLVSTVITTFFLVEIPLTVWSLGFEFYDPRGRYPHATLHIFDSIIIVTTFVLEVVLKGKERELAGLLIILRLWRLLKLVGGVAVGAGEIEEDTYKELARAKRELEDSRFALTRAQDENQELRGRLTWLESQASTV</sequence>
<proteinExistence type="predicted"/>
<feature type="transmembrane region" description="Helical" evidence="15">
    <location>
        <begin position="80"/>
        <end position="101"/>
    </location>
</feature>
<dbReference type="Gene3D" id="1.20.120.350">
    <property type="entry name" value="Voltage-gated potassium channels. Chain C"/>
    <property type="match status" value="1"/>
</dbReference>
<dbReference type="GO" id="GO:0034702">
    <property type="term" value="C:monoatomic ion channel complex"/>
    <property type="evidence" value="ECO:0007669"/>
    <property type="project" value="UniProtKB-KW"/>
</dbReference>
<feature type="transmembrane region" description="Helical" evidence="15">
    <location>
        <begin position="121"/>
        <end position="140"/>
    </location>
</feature>
<gene>
    <name evidence="17" type="ORF">DFH94DRAFT_751197</name>
</gene>
<keyword evidence="8 13" id="KW-0175">Coiled coil</keyword>
<reference evidence="17" key="2">
    <citation type="journal article" date="2020" name="Nat. Commun.">
        <title>Large-scale genome sequencing of mycorrhizal fungi provides insights into the early evolution of symbiotic traits.</title>
        <authorList>
            <person name="Miyauchi S."/>
            <person name="Kiss E."/>
            <person name="Kuo A."/>
            <person name="Drula E."/>
            <person name="Kohler A."/>
            <person name="Sanchez-Garcia M."/>
            <person name="Morin E."/>
            <person name="Andreopoulos B."/>
            <person name="Barry K.W."/>
            <person name="Bonito G."/>
            <person name="Buee M."/>
            <person name="Carver A."/>
            <person name="Chen C."/>
            <person name="Cichocki N."/>
            <person name="Clum A."/>
            <person name="Culley D."/>
            <person name="Crous P.W."/>
            <person name="Fauchery L."/>
            <person name="Girlanda M."/>
            <person name="Hayes R.D."/>
            <person name="Keri Z."/>
            <person name="LaButti K."/>
            <person name="Lipzen A."/>
            <person name="Lombard V."/>
            <person name="Magnuson J."/>
            <person name="Maillard F."/>
            <person name="Murat C."/>
            <person name="Nolan M."/>
            <person name="Ohm R.A."/>
            <person name="Pangilinan J."/>
            <person name="Pereira M.F."/>
            <person name="Perotto S."/>
            <person name="Peter M."/>
            <person name="Pfister S."/>
            <person name="Riley R."/>
            <person name="Sitrit Y."/>
            <person name="Stielow J.B."/>
            <person name="Szollosi G."/>
            <person name="Zifcakova L."/>
            <person name="Stursova M."/>
            <person name="Spatafora J.W."/>
            <person name="Tedersoo L."/>
            <person name="Vaario L.M."/>
            <person name="Yamada A."/>
            <person name="Yan M."/>
            <person name="Wang P."/>
            <person name="Xu J."/>
            <person name="Bruns T."/>
            <person name="Baldrian P."/>
            <person name="Vilgalys R."/>
            <person name="Dunand C."/>
            <person name="Henrissat B."/>
            <person name="Grigoriev I.V."/>
            <person name="Hibbett D."/>
            <person name="Nagy L.G."/>
            <person name="Martin F.M."/>
        </authorList>
    </citation>
    <scope>NUCLEOTIDE SEQUENCE</scope>
    <source>
        <strain evidence="17">Prilba</strain>
    </source>
</reference>
<keyword evidence="5 15" id="KW-0812">Transmembrane</keyword>
<keyword evidence="7 15" id="KW-1133">Transmembrane helix</keyword>
<dbReference type="Pfam" id="PF00520">
    <property type="entry name" value="Ion_trans"/>
    <property type="match status" value="1"/>
</dbReference>
<evidence type="ECO:0000259" key="16">
    <source>
        <dbReference type="Pfam" id="PF00520"/>
    </source>
</evidence>
<dbReference type="PANTHER" id="PTHR46480:SF1">
    <property type="entry name" value="VOLTAGE-GATED HYDROGEN CHANNEL 1"/>
    <property type="match status" value="1"/>
</dbReference>
<evidence type="ECO:0000256" key="15">
    <source>
        <dbReference type="SAM" id="Phobius"/>
    </source>
</evidence>
<evidence type="ECO:0000256" key="5">
    <source>
        <dbReference type="ARBA" id="ARBA00022692"/>
    </source>
</evidence>
<evidence type="ECO:0000313" key="18">
    <source>
        <dbReference type="Proteomes" id="UP000759537"/>
    </source>
</evidence>
<evidence type="ECO:0000256" key="8">
    <source>
        <dbReference type="ARBA" id="ARBA00023054"/>
    </source>
</evidence>
<dbReference type="GO" id="GO:0005886">
    <property type="term" value="C:plasma membrane"/>
    <property type="evidence" value="ECO:0007669"/>
    <property type="project" value="UniProtKB-SubCell"/>
</dbReference>
<keyword evidence="18" id="KW-1185">Reference proteome</keyword>
<evidence type="ECO:0000256" key="14">
    <source>
        <dbReference type="SAM" id="MobiDB-lite"/>
    </source>
</evidence>
<organism evidence="17 18">
    <name type="scientific">Russula ochroleuca</name>
    <dbReference type="NCBI Taxonomy" id="152965"/>
    <lineage>
        <taxon>Eukaryota</taxon>
        <taxon>Fungi</taxon>
        <taxon>Dikarya</taxon>
        <taxon>Basidiomycota</taxon>
        <taxon>Agaricomycotina</taxon>
        <taxon>Agaricomycetes</taxon>
        <taxon>Russulales</taxon>
        <taxon>Russulaceae</taxon>
        <taxon>Russula</taxon>
    </lineage>
</organism>
<reference evidence="17" key="1">
    <citation type="submission" date="2019-10" db="EMBL/GenBank/DDBJ databases">
        <authorList>
            <consortium name="DOE Joint Genome Institute"/>
            <person name="Kuo A."/>
            <person name="Miyauchi S."/>
            <person name="Kiss E."/>
            <person name="Drula E."/>
            <person name="Kohler A."/>
            <person name="Sanchez-Garcia M."/>
            <person name="Andreopoulos B."/>
            <person name="Barry K.W."/>
            <person name="Bonito G."/>
            <person name="Buee M."/>
            <person name="Carver A."/>
            <person name="Chen C."/>
            <person name="Cichocki N."/>
            <person name="Clum A."/>
            <person name="Culley D."/>
            <person name="Crous P.W."/>
            <person name="Fauchery L."/>
            <person name="Girlanda M."/>
            <person name="Hayes R."/>
            <person name="Keri Z."/>
            <person name="LaButti K."/>
            <person name="Lipzen A."/>
            <person name="Lombard V."/>
            <person name="Magnuson J."/>
            <person name="Maillard F."/>
            <person name="Morin E."/>
            <person name="Murat C."/>
            <person name="Nolan M."/>
            <person name="Ohm R."/>
            <person name="Pangilinan J."/>
            <person name="Pereira M."/>
            <person name="Perotto S."/>
            <person name="Peter M."/>
            <person name="Riley R."/>
            <person name="Sitrit Y."/>
            <person name="Stielow B."/>
            <person name="Szollosi G."/>
            <person name="Zifcakova L."/>
            <person name="Stursova M."/>
            <person name="Spatafora J.W."/>
            <person name="Tedersoo L."/>
            <person name="Vaario L.-M."/>
            <person name="Yamada A."/>
            <person name="Yan M."/>
            <person name="Wang P."/>
            <person name="Xu J."/>
            <person name="Bruns T."/>
            <person name="Baldrian P."/>
            <person name="Vilgalys R."/>
            <person name="Henrissat B."/>
            <person name="Grigoriev I.V."/>
            <person name="Hibbett D."/>
            <person name="Nagy L.G."/>
            <person name="Martin F.M."/>
        </authorList>
    </citation>
    <scope>NUCLEOTIDE SEQUENCE</scope>
    <source>
        <strain evidence="17">Prilba</strain>
    </source>
</reference>
<dbReference type="InterPro" id="IPR031846">
    <property type="entry name" value="Hvcn1"/>
</dbReference>
<evidence type="ECO:0000256" key="6">
    <source>
        <dbReference type="ARBA" id="ARBA00022882"/>
    </source>
</evidence>
<dbReference type="OrthoDB" id="427456at2759"/>
<evidence type="ECO:0000256" key="12">
    <source>
        <dbReference type="ARBA" id="ARBA00031989"/>
    </source>
</evidence>
<dbReference type="SUPFAM" id="SSF81324">
    <property type="entry name" value="Voltage-gated potassium channels"/>
    <property type="match status" value="1"/>
</dbReference>
<dbReference type="PANTHER" id="PTHR46480">
    <property type="entry name" value="F20B24.22"/>
    <property type="match status" value="1"/>
</dbReference>
<keyword evidence="4" id="KW-1003">Cell membrane</keyword>
<name>A0A9P5T7A7_9AGAM</name>
<dbReference type="InterPro" id="IPR027359">
    <property type="entry name" value="Volt_channel_dom_sf"/>
</dbReference>
<accession>A0A9P5T7A7</accession>
<dbReference type="InterPro" id="IPR005821">
    <property type="entry name" value="Ion_trans_dom"/>
</dbReference>
<evidence type="ECO:0000313" key="17">
    <source>
        <dbReference type="EMBL" id="KAF8478636.1"/>
    </source>
</evidence>
<evidence type="ECO:0000256" key="1">
    <source>
        <dbReference type="ARBA" id="ARBA00004651"/>
    </source>
</evidence>
<dbReference type="EMBL" id="WHVB01000011">
    <property type="protein sequence ID" value="KAF8478636.1"/>
    <property type="molecule type" value="Genomic_DNA"/>
</dbReference>
<keyword evidence="11" id="KW-0407">Ion channel</keyword>
<feature type="region of interest" description="Disordered" evidence="14">
    <location>
        <begin position="1"/>
        <end position="22"/>
    </location>
</feature>
<dbReference type="Proteomes" id="UP000759537">
    <property type="component" value="Unassembled WGS sequence"/>
</dbReference>
<evidence type="ECO:0000256" key="2">
    <source>
        <dbReference type="ARBA" id="ARBA00015897"/>
    </source>
</evidence>
<keyword evidence="9" id="KW-0406">Ion transport</keyword>